<dbReference type="OrthoDB" id="3562689at2759"/>
<evidence type="ECO:0000259" key="1">
    <source>
        <dbReference type="Pfam" id="PF06985"/>
    </source>
</evidence>
<evidence type="ECO:0000313" key="3">
    <source>
        <dbReference type="Proteomes" id="UP000235786"/>
    </source>
</evidence>
<dbReference type="InterPro" id="IPR010730">
    <property type="entry name" value="HET"/>
</dbReference>
<proteinExistence type="predicted"/>
<keyword evidence="3" id="KW-1185">Reference proteome</keyword>
<dbReference type="EMBL" id="KZ613949">
    <property type="protein sequence ID" value="PMD37159.1"/>
    <property type="molecule type" value="Genomic_DNA"/>
</dbReference>
<sequence length="449" mass="51134">MRSTLISLHLIRASTSASNGCLRCAEHDKCTYRHDQPFPTRILDIGKRQSDAVILREPLNQSGCYICLSYCWGGANFINTTSENIADHRKGIPWEALPKTFQDTIMVARLLKIGYIWIDALCIVQDDYQDWEREAGRMAIIYQNSFVTIAATSASSPNAGLFSSSSKVKLGSVHAQLIHHFPNSVADDKKKGFPLLKRAWTYHSLSPQFWARRDQLAKSQECLWRQIIVQYSPLNLTKASDKLPALSSLAEQVRRSTNWTYLAGLWKENLLFDILWYRNLVPPLNSCERPNLFPWRAPSWSWASLGGQILYHTKINFSLFSSDRAHAVVYLKFLQAECTSLGQSVTGQVTSGFIKLASSMVKISYSSSLKLLKYEQQWFHFYPDRGSQNPEEEGYLIRTVKIKYGPELFLVVKPKGADSKIFTRVGLAELWTEESQSLPWSEETEITII</sequence>
<dbReference type="AlphaFoldDB" id="A0A2J6RF68"/>
<dbReference type="STRING" id="1149755.A0A2J6RF68"/>
<dbReference type="PANTHER" id="PTHR33112">
    <property type="entry name" value="DOMAIN PROTEIN, PUTATIVE-RELATED"/>
    <property type="match status" value="1"/>
</dbReference>
<dbReference type="Pfam" id="PF06985">
    <property type="entry name" value="HET"/>
    <property type="match status" value="1"/>
</dbReference>
<name>A0A2J6RF68_HYAVF</name>
<protein>
    <submittedName>
        <fullName evidence="2">HET-domain-containing protein</fullName>
    </submittedName>
</protein>
<evidence type="ECO:0000313" key="2">
    <source>
        <dbReference type="EMBL" id="PMD37159.1"/>
    </source>
</evidence>
<dbReference type="Proteomes" id="UP000235786">
    <property type="component" value="Unassembled WGS sequence"/>
</dbReference>
<dbReference type="PANTHER" id="PTHR33112:SF9">
    <property type="entry name" value="HETEROKARYON INCOMPATIBILITY DOMAIN-CONTAINING PROTEIN"/>
    <property type="match status" value="1"/>
</dbReference>
<feature type="domain" description="Heterokaryon incompatibility" evidence="1">
    <location>
        <begin position="65"/>
        <end position="202"/>
    </location>
</feature>
<accession>A0A2J6RF68</accession>
<gene>
    <name evidence="2" type="ORF">L207DRAFT_585514</name>
</gene>
<reference evidence="2 3" key="1">
    <citation type="submission" date="2016-04" db="EMBL/GenBank/DDBJ databases">
        <title>A degradative enzymes factory behind the ericoid mycorrhizal symbiosis.</title>
        <authorList>
            <consortium name="DOE Joint Genome Institute"/>
            <person name="Martino E."/>
            <person name="Morin E."/>
            <person name="Grelet G."/>
            <person name="Kuo A."/>
            <person name="Kohler A."/>
            <person name="Daghino S."/>
            <person name="Barry K."/>
            <person name="Choi C."/>
            <person name="Cichocki N."/>
            <person name="Clum A."/>
            <person name="Copeland A."/>
            <person name="Hainaut M."/>
            <person name="Haridas S."/>
            <person name="Labutti K."/>
            <person name="Lindquist E."/>
            <person name="Lipzen A."/>
            <person name="Khouja H.-R."/>
            <person name="Murat C."/>
            <person name="Ohm R."/>
            <person name="Olson A."/>
            <person name="Spatafora J."/>
            <person name="Veneault-Fourrey C."/>
            <person name="Henrissat B."/>
            <person name="Grigoriev I."/>
            <person name="Martin F."/>
            <person name="Perotto S."/>
        </authorList>
    </citation>
    <scope>NUCLEOTIDE SEQUENCE [LARGE SCALE GENOMIC DNA]</scope>
    <source>
        <strain evidence="2 3">F</strain>
    </source>
</reference>
<organism evidence="2 3">
    <name type="scientific">Hyaloscypha variabilis (strain UAMH 11265 / GT02V1 / F)</name>
    <name type="common">Meliniomyces variabilis</name>
    <dbReference type="NCBI Taxonomy" id="1149755"/>
    <lineage>
        <taxon>Eukaryota</taxon>
        <taxon>Fungi</taxon>
        <taxon>Dikarya</taxon>
        <taxon>Ascomycota</taxon>
        <taxon>Pezizomycotina</taxon>
        <taxon>Leotiomycetes</taxon>
        <taxon>Helotiales</taxon>
        <taxon>Hyaloscyphaceae</taxon>
        <taxon>Hyaloscypha</taxon>
        <taxon>Hyaloscypha variabilis</taxon>
    </lineage>
</organism>